<accession>A0A2N1ML57</accession>
<reference evidence="1 2" key="2">
    <citation type="submission" date="2017-10" db="EMBL/GenBank/DDBJ databases">
        <title>Extensive intraspecific genome diversity in a model arbuscular mycorrhizal fungus.</title>
        <authorList>
            <person name="Chen E.C.H."/>
            <person name="Morin E."/>
            <person name="Baudet D."/>
            <person name="Noel J."/>
            <person name="Ndikumana S."/>
            <person name="Charron P."/>
            <person name="St-Onge C."/>
            <person name="Giorgi J."/>
            <person name="Grigoriev I.V."/>
            <person name="Roux C."/>
            <person name="Martin F.M."/>
            <person name="Corradi N."/>
        </authorList>
    </citation>
    <scope>NUCLEOTIDE SEQUENCE [LARGE SCALE GENOMIC DNA]</scope>
    <source>
        <strain evidence="1 2">C2</strain>
    </source>
</reference>
<dbReference type="VEuPathDB" id="FungiDB:RhiirA1_466060"/>
<reference evidence="1 2" key="1">
    <citation type="submission" date="2016-04" db="EMBL/GenBank/DDBJ databases">
        <title>Genome analyses suggest a sexual origin of heterokaryosis in a supposedly ancient asexual fungus.</title>
        <authorList>
            <person name="Ropars J."/>
            <person name="Sedzielewska K."/>
            <person name="Noel J."/>
            <person name="Charron P."/>
            <person name="Farinelli L."/>
            <person name="Marton T."/>
            <person name="Kruger M."/>
            <person name="Pelin A."/>
            <person name="Brachmann A."/>
            <person name="Corradi N."/>
        </authorList>
    </citation>
    <scope>NUCLEOTIDE SEQUENCE [LARGE SCALE GENOMIC DNA]</scope>
    <source>
        <strain evidence="1 2">C2</strain>
    </source>
</reference>
<proteinExistence type="predicted"/>
<sequence>MMLQLNVDILFLIFEELKNDMKSFYSYLLVNKTWCIMTVPILWRDPNIISLSDEAKSKLFDVIFLHLSKESRDILKNRGINNLFTETYQHPLFNYISFWKHLDLRFIEGLMFQGNIKESNIFIIKNEIMKLFINENTRIIHLYISRNFNYKVHSIPGAEHCLSGLESFSCRSCVDQSILEGLSSICKSIKRLKFYVDSSNVNINFGIIKLIEAQKNLNEVYLFNYSVTKSFEGLIEKSLIKHADTIQYLKISSAPVTKFLSYLVNLSSLEIEFMDPWNNLNNFENFSVPNLKILRTKHVPFNILVNLIENTKGHLTEINTFYNFNYEIVNTESIIQAIYKNCLNLKYLLFSSNNSNSIIPEFKTLLIKCQFLNELILLIHDHNDYAFSWDKLFIILAKSSPISLLRFKFYSISMFNLKDIALFFYNWKNRNPMTLGICNNNSYFNKRSKNKPLEDLCEKYKLKGIIKKYIIEYSKLVDYKDFTAFN</sequence>
<evidence type="ECO:0008006" key="3">
    <source>
        <dbReference type="Google" id="ProtNLM"/>
    </source>
</evidence>
<dbReference type="EMBL" id="LLXL01001939">
    <property type="protein sequence ID" value="PKK62374.1"/>
    <property type="molecule type" value="Genomic_DNA"/>
</dbReference>
<name>A0A2N1ML57_9GLOM</name>
<dbReference type="VEuPathDB" id="FungiDB:FUN_008206"/>
<gene>
    <name evidence="1" type="ORF">RhiirC2_790471</name>
</gene>
<dbReference type="Proteomes" id="UP000233469">
    <property type="component" value="Unassembled WGS sequence"/>
</dbReference>
<comment type="caution">
    <text evidence="1">The sequence shown here is derived from an EMBL/GenBank/DDBJ whole genome shotgun (WGS) entry which is preliminary data.</text>
</comment>
<evidence type="ECO:0000313" key="1">
    <source>
        <dbReference type="EMBL" id="PKK62374.1"/>
    </source>
</evidence>
<dbReference type="AlphaFoldDB" id="A0A2N1ML57"/>
<dbReference type="VEuPathDB" id="FungiDB:RhiirFUN_008590"/>
<organism evidence="1 2">
    <name type="scientific">Rhizophagus irregularis</name>
    <dbReference type="NCBI Taxonomy" id="588596"/>
    <lineage>
        <taxon>Eukaryota</taxon>
        <taxon>Fungi</taxon>
        <taxon>Fungi incertae sedis</taxon>
        <taxon>Mucoromycota</taxon>
        <taxon>Glomeromycotina</taxon>
        <taxon>Glomeromycetes</taxon>
        <taxon>Glomerales</taxon>
        <taxon>Glomeraceae</taxon>
        <taxon>Rhizophagus</taxon>
    </lineage>
</organism>
<evidence type="ECO:0000313" key="2">
    <source>
        <dbReference type="Proteomes" id="UP000233469"/>
    </source>
</evidence>
<protein>
    <recommendedName>
        <fullName evidence="3">F-box domain-containing protein</fullName>
    </recommendedName>
</protein>